<evidence type="ECO:0000313" key="2">
    <source>
        <dbReference type="Proteomes" id="UP000607653"/>
    </source>
</evidence>
<proteinExistence type="predicted"/>
<comment type="caution">
    <text evidence="1">The sequence shown here is derived from an EMBL/GenBank/DDBJ whole genome shotgun (WGS) entry which is preliminary data.</text>
</comment>
<sequence length="100" mass="11114">MRAPFCAVGSAIAEMDDFPVFMAGKEELRRQTSSRSAFSGSYFPQLGDIVGKINIYTFSVPEIVFGIVDEGVYLISRKVCPRRSAVEGIWTNHILHFPSP</sequence>
<dbReference type="EMBL" id="DUZY01000004">
    <property type="protein sequence ID" value="DAD37968.1"/>
    <property type="molecule type" value="Genomic_DNA"/>
</dbReference>
<name>A0A822Z8X3_NELNU</name>
<protein>
    <submittedName>
        <fullName evidence="1">Uncharacterized protein</fullName>
    </submittedName>
</protein>
<evidence type="ECO:0000313" key="1">
    <source>
        <dbReference type="EMBL" id="DAD37968.1"/>
    </source>
</evidence>
<reference evidence="1 2" key="1">
    <citation type="journal article" date="2020" name="Mol. Biol. Evol.">
        <title>Distinct Expression and Methylation Patterns for Genes with Different Fates following a Single Whole-Genome Duplication in Flowering Plants.</title>
        <authorList>
            <person name="Shi T."/>
            <person name="Rahmani R.S."/>
            <person name="Gugger P.F."/>
            <person name="Wang M."/>
            <person name="Li H."/>
            <person name="Zhang Y."/>
            <person name="Li Z."/>
            <person name="Wang Q."/>
            <person name="Van de Peer Y."/>
            <person name="Marchal K."/>
            <person name="Chen J."/>
        </authorList>
    </citation>
    <scope>NUCLEOTIDE SEQUENCE [LARGE SCALE GENOMIC DNA]</scope>
    <source>
        <tissue evidence="1">Leaf</tissue>
    </source>
</reference>
<dbReference type="Proteomes" id="UP000607653">
    <property type="component" value="Unassembled WGS sequence"/>
</dbReference>
<keyword evidence="2" id="KW-1185">Reference proteome</keyword>
<dbReference type="AlphaFoldDB" id="A0A822Z8X3"/>
<organism evidence="1 2">
    <name type="scientific">Nelumbo nucifera</name>
    <name type="common">Sacred lotus</name>
    <dbReference type="NCBI Taxonomy" id="4432"/>
    <lineage>
        <taxon>Eukaryota</taxon>
        <taxon>Viridiplantae</taxon>
        <taxon>Streptophyta</taxon>
        <taxon>Embryophyta</taxon>
        <taxon>Tracheophyta</taxon>
        <taxon>Spermatophyta</taxon>
        <taxon>Magnoliopsida</taxon>
        <taxon>Proteales</taxon>
        <taxon>Nelumbonaceae</taxon>
        <taxon>Nelumbo</taxon>
    </lineage>
</organism>
<accession>A0A822Z8X3</accession>
<gene>
    <name evidence="1" type="ORF">HUJ06_008609</name>
</gene>